<evidence type="ECO:0000259" key="10">
    <source>
        <dbReference type="PROSITE" id="PS50022"/>
    </source>
</evidence>
<protein>
    <submittedName>
        <fullName evidence="12">Contactin-associated protein-like 5</fullName>
    </submittedName>
</protein>
<dbReference type="PROSITE" id="PS50025">
    <property type="entry name" value="LAM_G_DOMAIN"/>
    <property type="match status" value="2"/>
</dbReference>
<evidence type="ECO:0000256" key="8">
    <source>
        <dbReference type="PROSITE-ProRule" id="PRU00122"/>
    </source>
</evidence>
<evidence type="ECO:0000256" key="3">
    <source>
        <dbReference type="ARBA" id="ARBA00022536"/>
    </source>
</evidence>
<proteinExistence type="inferred from homology"/>
<dbReference type="AlphaFoldDB" id="A0A556U3C0"/>
<organism evidence="12 13">
    <name type="scientific">Bagarius yarrelli</name>
    <name type="common">Goonch</name>
    <name type="synonym">Bagrus yarrelli</name>
    <dbReference type="NCBI Taxonomy" id="175774"/>
    <lineage>
        <taxon>Eukaryota</taxon>
        <taxon>Metazoa</taxon>
        <taxon>Chordata</taxon>
        <taxon>Craniata</taxon>
        <taxon>Vertebrata</taxon>
        <taxon>Euteleostomi</taxon>
        <taxon>Actinopterygii</taxon>
        <taxon>Neopterygii</taxon>
        <taxon>Teleostei</taxon>
        <taxon>Ostariophysi</taxon>
        <taxon>Siluriformes</taxon>
        <taxon>Sisoridae</taxon>
        <taxon>Sisorinae</taxon>
        <taxon>Bagarius</taxon>
    </lineage>
</organism>
<feature type="chain" id="PRO_5021803315" evidence="9">
    <location>
        <begin position="23"/>
        <end position="680"/>
    </location>
</feature>
<sequence length="680" mass="77091">MDLRAALIKLALTLCCIRLSSCKDGCDSPLVSNLPQSAFRSSSQLSNSHGPGYAKLNRRDGAGGWSPLDSINHHWLEINLGERTEVTAVATQGRYGSSDWVTRYLLMFSDTGHNWRQYRQEDSIGVFLGNTNADSVVSYKLQQPVFAQFLRVLPLRWNPNGRVGLRLEAYGCQYRQTRCRSVFAVVSSQRRRFSIDALNRSISRPFKRPEVPVKLLDKPVSGYIIDMFSNRKLRYNDDNREVGVATLTAALKREWPFSFTVRKESDVASFDGSSYLLYKLDGLPSPSPKDLLTMNFKTLHNSGVLMHMEGSHGHTLSLELLKGKLFMHLRKGNFHTAESLGSLLDDQHWHRISIERLGGHVNFSVDKSTQQLQLFDHQSHFEINEQFDIRLSFFHKISFGGVSADGTRRENSRGNFYGCLENVQYNGVNILHLAKNKLLPVVENITFTCLETVDVPVTFTSSESFLQLPWVPMRDTVSVGLQFRTWNKAGLLLTFDLHHQAGTLWVYLSEARARMQVHKAGRVIAELTAGSGLNDGQWHSVDLSVRRGRLILAVDKSDMSTVSISFPVVPVNRLFLGGCPITDDGCRNPFTVFQGCMRLIHLDEVLVDLIKVQQMLMGNFSDLQMDMCSIVDRTGIVSVVKERIMEPTHEEENQPMGSRREAEMKEKPRLHELHILKEYR</sequence>
<feature type="domain" description="F5/8 type C" evidence="10">
    <location>
        <begin position="26"/>
        <end position="172"/>
    </location>
</feature>
<comment type="subcellular location">
    <subcellularLocation>
        <location evidence="1">Membrane</location>
        <topology evidence="1">Single-pass type I membrane protein</topology>
    </subcellularLocation>
</comment>
<comment type="similarity">
    <text evidence="2">Belongs to the neurexin family.</text>
</comment>
<dbReference type="FunFam" id="2.60.120.260:FF:000016">
    <property type="entry name" value="Contactin-associated protein-like 4 isoform 1"/>
    <property type="match status" value="1"/>
</dbReference>
<evidence type="ECO:0000259" key="11">
    <source>
        <dbReference type="PROSITE" id="PS50025"/>
    </source>
</evidence>
<evidence type="ECO:0000313" key="13">
    <source>
        <dbReference type="Proteomes" id="UP000319801"/>
    </source>
</evidence>
<feature type="domain" description="Laminin G" evidence="11">
    <location>
        <begin position="267"/>
        <end position="449"/>
    </location>
</feature>
<dbReference type="SUPFAM" id="SSF49785">
    <property type="entry name" value="Galactose-binding domain-like"/>
    <property type="match status" value="1"/>
</dbReference>
<dbReference type="CDD" id="cd00057">
    <property type="entry name" value="FA58C"/>
    <property type="match status" value="1"/>
</dbReference>
<dbReference type="InterPro" id="IPR008979">
    <property type="entry name" value="Galactose-bd-like_sf"/>
</dbReference>
<evidence type="ECO:0000256" key="7">
    <source>
        <dbReference type="ARBA" id="ARBA00023136"/>
    </source>
</evidence>
<keyword evidence="3" id="KW-0245">EGF-like domain</keyword>
<dbReference type="EMBL" id="VCAZ01000043">
    <property type="protein sequence ID" value="TSM28159.1"/>
    <property type="molecule type" value="Genomic_DNA"/>
</dbReference>
<gene>
    <name evidence="12" type="ORF">Baya_6941</name>
</gene>
<accession>A0A556U3C0</accession>
<dbReference type="InterPro" id="IPR001791">
    <property type="entry name" value="Laminin_G"/>
</dbReference>
<dbReference type="Gene3D" id="2.60.120.200">
    <property type="match status" value="2"/>
</dbReference>
<keyword evidence="7" id="KW-0472">Membrane</keyword>
<dbReference type="SUPFAM" id="SSF49899">
    <property type="entry name" value="Concanavalin A-like lectins/glucanases"/>
    <property type="match status" value="2"/>
</dbReference>
<evidence type="ECO:0000256" key="2">
    <source>
        <dbReference type="ARBA" id="ARBA00010241"/>
    </source>
</evidence>
<dbReference type="Pfam" id="PF00754">
    <property type="entry name" value="F5_F8_type_C"/>
    <property type="match status" value="1"/>
</dbReference>
<evidence type="ECO:0000256" key="4">
    <source>
        <dbReference type="ARBA" id="ARBA00022692"/>
    </source>
</evidence>
<comment type="caution">
    <text evidence="8">Lacks conserved residue(s) required for the propagation of feature annotation.</text>
</comment>
<evidence type="ECO:0000256" key="5">
    <source>
        <dbReference type="ARBA" id="ARBA00022729"/>
    </source>
</evidence>
<dbReference type="PROSITE" id="PS01285">
    <property type="entry name" value="FA58C_1"/>
    <property type="match status" value="1"/>
</dbReference>
<evidence type="ECO:0000256" key="6">
    <source>
        <dbReference type="ARBA" id="ARBA00022989"/>
    </source>
</evidence>
<dbReference type="PANTHER" id="PTHR15036">
    <property type="entry name" value="PIKACHURIN-LIKE PROTEIN"/>
    <property type="match status" value="1"/>
</dbReference>
<dbReference type="InterPro" id="IPR013320">
    <property type="entry name" value="ConA-like_dom_sf"/>
</dbReference>
<dbReference type="InterPro" id="IPR050372">
    <property type="entry name" value="Neurexin-related_CASP"/>
</dbReference>
<reference evidence="12 13" key="1">
    <citation type="journal article" date="2019" name="Genome Biol. Evol.">
        <title>Whole-Genome Sequencing of the Giant Devil Catfish, Bagarius yarrelli.</title>
        <authorList>
            <person name="Jiang W."/>
            <person name="Lv Y."/>
            <person name="Cheng L."/>
            <person name="Yang K."/>
            <person name="Chao B."/>
            <person name="Wang X."/>
            <person name="Li Y."/>
            <person name="Pan X."/>
            <person name="You X."/>
            <person name="Zhang Y."/>
            <person name="Yang J."/>
            <person name="Li J."/>
            <person name="Zhang X."/>
            <person name="Liu S."/>
            <person name="Sun C."/>
            <person name="Yang J."/>
            <person name="Shi Q."/>
        </authorList>
    </citation>
    <scope>NUCLEOTIDE SEQUENCE [LARGE SCALE GENOMIC DNA]</scope>
    <source>
        <strain evidence="12">JWS20170419001</strain>
        <tissue evidence="12">Muscle</tissue>
    </source>
</reference>
<dbReference type="OrthoDB" id="26719at2759"/>
<feature type="signal peptide" evidence="9">
    <location>
        <begin position="1"/>
        <end position="22"/>
    </location>
</feature>
<dbReference type="InterPro" id="IPR000421">
    <property type="entry name" value="FA58C"/>
</dbReference>
<dbReference type="PROSITE" id="PS50022">
    <property type="entry name" value="FA58C_3"/>
    <property type="match status" value="1"/>
</dbReference>
<name>A0A556U3C0_BAGYA</name>
<dbReference type="Gene3D" id="2.60.120.260">
    <property type="entry name" value="Galactose-binding domain-like"/>
    <property type="match status" value="1"/>
</dbReference>
<dbReference type="Proteomes" id="UP000319801">
    <property type="component" value="Unassembled WGS sequence"/>
</dbReference>
<comment type="caution">
    <text evidence="12">The sequence shown here is derived from an EMBL/GenBank/DDBJ whole genome shotgun (WGS) entry which is preliminary data.</text>
</comment>
<dbReference type="SMART" id="SM00282">
    <property type="entry name" value="LamG"/>
    <property type="match status" value="2"/>
</dbReference>
<feature type="domain" description="Laminin G" evidence="11">
    <location>
        <begin position="455"/>
        <end position="628"/>
    </location>
</feature>
<keyword evidence="5 9" id="KW-0732">Signal</keyword>
<dbReference type="Pfam" id="PF02210">
    <property type="entry name" value="Laminin_G_2"/>
    <property type="match status" value="2"/>
</dbReference>
<keyword evidence="13" id="KW-1185">Reference proteome</keyword>
<dbReference type="GO" id="GO:0016020">
    <property type="term" value="C:membrane"/>
    <property type="evidence" value="ECO:0007669"/>
    <property type="project" value="UniProtKB-SubCell"/>
</dbReference>
<dbReference type="PANTHER" id="PTHR15036:SF40">
    <property type="entry name" value="CONTACTIN-ASSOCIATED PROTEIN-LIKE 4"/>
    <property type="match status" value="1"/>
</dbReference>
<dbReference type="CDD" id="cd00110">
    <property type="entry name" value="LamG"/>
    <property type="match status" value="2"/>
</dbReference>
<evidence type="ECO:0000313" key="12">
    <source>
        <dbReference type="EMBL" id="TSM28159.1"/>
    </source>
</evidence>
<dbReference type="SMART" id="SM00231">
    <property type="entry name" value="FA58C"/>
    <property type="match status" value="1"/>
</dbReference>
<keyword evidence="4" id="KW-0812">Transmembrane</keyword>
<evidence type="ECO:0000256" key="9">
    <source>
        <dbReference type="SAM" id="SignalP"/>
    </source>
</evidence>
<evidence type="ECO:0000256" key="1">
    <source>
        <dbReference type="ARBA" id="ARBA00004479"/>
    </source>
</evidence>
<keyword evidence="6" id="KW-1133">Transmembrane helix</keyword>